<evidence type="ECO:0000256" key="1">
    <source>
        <dbReference type="SAM" id="Phobius"/>
    </source>
</evidence>
<keyword evidence="1" id="KW-0812">Transmembrane</keyword>
<evidence type="ECO:0000313" key="2">
    <source>
        <dbReference type="EMBL" id="KGH45326.1"/>
    </source>
</evidence>
<reference evidence="2 3" key="1">
    <citation type="submission" date="2014-07" db="EMBL/GenBank/DDBJ databases">
        <title>Biosystematic studies on Modestobacter strains isolated from extreme hyper-arid desert soil and from historic building.</title>
        <authorList>
            <person name="Bukarasam K."/>
            <person name="Bull A."/>
            <person name="Girard G."/>
            <person name="van Wezel G."/>
            <person name="Goodfellow M."/>
        </authorList>
    </citation>
    <scope>NUCLEOTIDE SEQUENCE [LARGE SCALE GENOMIC DNA]</scope>
    <source>
        <strain evidence="2 3">KNN45-2b</strain>
    </source>
</reference>
<accession>A0A098Y6M7</accession>
<protein>
    <recommendedName>
        <fullName evidence="4">DUF1440 domain-containing protein</fullName>
    </recommendedName>
</protein>
<feature type="transmembrane region" description="Helical" evidence="1">
    <location>
        <begin position="75"/>
        <end position="94"/>
    </location>
</feature>
<comment type="caution">
    <text evidence="2">The sequence shown here is derived from an EMBL/GenBank/DDBJ whole genome shotgun (WGS) entry which is preliminary data.</text>
</comment>
<dbReference type="EMBL" id="JPMX01000079">
    <property type="protein sequence ID" value="KGH45326.1"/>
    <property type="molecule type" value="Genomic_DNA"/>
</dbReference>
<name>A0A098Y6M7_9ACTN</name>
<dbReference type="RefSeq" id="WP_036337889.1">
    <property type="nucleotide sequence ID" value="NZ_JPMX01000079.1"/>
</dbReference>
<organism evidence="2 3">
    <name type="scientific">Modestobacter caceresii</name>
    <dbReference type="NCBI Taxonomy" id="1522368"/>
    <lineage>
        <taxon>Bacteria</taxon>
        <taxon>Bacillati</taxon>
        <taxon>Actinomycetota</taxon>
        <taxon>Actinomycetes</taxon>
        <taxon>Geodermatophilales</taxon>
        <taxon>Geodermatophilaceae</taxon>
        <taxon>Modestobacter</taxon>
    </lineage>
</organism>
<dbReference type="Proteomes" id="UP000029713">
    <property type="component" value="Unassembled WGS sequence"/>
</dbReference>
<evidence type="ECO:0008006" key="4">
    <source>
        <dbReference type="Google" id="ProtNLM"/>
    </source>
</evidence>
<evidence type="ECO:0000313" key="3">
    <source>
        <dbReference type="Proteomes" id="UP000029713"/>
    </source>
</evidence>
<keyword evidence="3" id="KW-1185">Reference proteome</keyword>
<proteinExistence type="predicted"/>
<feature type="transmembrane region" description="Helical" evidence="1">
    <location>
        <begin position="143"/>
        <end position="161"/>
    </location>
</feature>
<dbReference type="OrthoDB" id="4774491at2"/>
<keyword evidence="1" id="KW-1133">Transmembrane helix</keyword>
<sequence>METRELVTDAALVGVAGYGAAKVMGKATTFMYEQQTDEAKQQEKDESYGVAYDVAAKKTAALAGKKLSEDQASTAGMAIHYALAFGWVPVYMVARRRFGMTPFGAGTATGLSMAVLVDEIGNPLFGFTPPPQKYPLVSHLRGLAGHLVYGLAVAAIVEAGWKLTGRR</sequence>
<gene>
    <name evidence="2" type="ORF">IN07_17920</name>
</gene>
<dbReference type="AlphaFoldDB" id="A0A098Y6M7"/>
<keyword evidence="1" id="KW-0472">Membrane</keyword>